<dbReference type="Proteomes" id="UP000663881">
    <property type="component" value="Unassembled WGS sequence"/>
</dbReference>
<accession>A0A818SSM8</accession>
<proteinExistence type="predicted"/>
<feature type="compositionally biased region" description="Low complexity" evidence="1">
    <location>
        <begin position="238"/>
        <end position="247"/>
    </location>
</feature>
<evidence type="ECO:0000256" key="1">
    <source>
        <dbReference type="SAM" id="MobiDB-lite"/>
    </source>
</evidence>
<gene>
    <name evidence="2" type="ORF">OKA104_LOCUS10734</name>
</gene>
<evidence type="ECO:0000313" key="3">
    <source>
        <dbReference type="Proteomes" id="UP000663881"/>
    </source>
</evidence>
<name>A0A818SSM8_9BILA</name>
<feature type="region of interest" description="Disordered" evidence="1">
    <location>
        <begin position="238"/>
        <end position="265"/>
    </location>
</feature>
<protein>
    <submittedName>
        <fullName evidence="2">Uncharacterized protein</fullName>
    </submittedName>
</protein>
<organism evidence="2 3">
    <name type="scientific">Adineta steineri</name>
    <dbReference type="NCBI Taxonomy" id="433720"/>
    <lineage>
        <taxon>Eukaryota</taxon>
        <taxon>Metazoa</taxon>
        <taxon>Spiralia</taxon>
        <taxon>Gnathifera</taxon>
        <taxon>Rotifera</taxon>
        <taxon>Eurotatoria</taxon>
        <taxon>Bdelloidea</taxon>
        <taxon>Adinetida</taxon>
        <taxon>Adinetidae</taxon>
        <taxon>Adineta</taxon>
    </lineage>
</organism>
<evidence type="ECO:0000313" key="2">
    <source>
        <dbReference type="EMBL" id="CAF3675322.1"/>
    </source>
</evidence>
<dbReference type="AlphaFoldDB" id="A0A818SSM8"/>
<sequence length="401" mass="45377">MTATACCSSNSIIYQIPVIATRSQFTPILPRASIASSILSTPDICKPPIKFKSDINNNNNNDNNNNNKTQENIEEIFHVTSDDEEEILAYVGLRRKTKKSSVSLPILRPLAKRLTAPLCLLPLAKNGDRVRQSLYILLPFLKFLSITNDIELFCSSDGKATADSLLLRSLTQTQFITMATNTFRNNTKRTPMAKYIHSTIQCSVVLDRLEQSTINQIMQNSAEDNPINIVTPLLGKRSLSNSSESSLTKTQRSLSRTTTETTTTRTTITTMTTEKTTVKHQTTTSSSFNNCKRFKNTSDNDKSSSTYQRIYLKCFVCSKRDYIDSQETNSDILHSHWLEHENDLSLNIYDSEIDSILTRVVEFFHFPKRHTLEGKIQTVFILNSKEIRKTSDDDDSCIILD</sequence>
<comment type="caution">
    <text evidence="2">The sequence shown here is derived from an EMBL/GenBank/DDBJ whole genome shotgun (WGS) entry which is preliminary data.</text>
</comment>
<reference evidence="2" key="1">
    <citation type="submission" date="2021-02" db="EMBL/GenBank/DDBJ databases">
        <authorList>
            <person name="Nowell W R."/>
        </authorList>
    </citation>
    <scope>NUCLEOTIDE SEQUENCE</scope>
</reference>
<dbReference type="EMBL" id="CAJOAY010000482">
    <property type="protein sequence ID" value="CAF3675322.1"/>
    <property type="molecule type" value="Genomic_DNA"/>
</dbReference>